<evidence type="ECO:0000313" key="7">
    <source>
        <dbReference type="EMBL" id="SVA33320.1"/>
    </source>
</evidence>
<dbReference type="GO" id="GO:0005524">
    <property type="term" value="F:ATP binding"/>
    <property type="evidence" value="ECO:0007669"/>
    <property type="project" value="UniProtKB-KW"/>
</dbReference>
<name>A0A381UYY7_9ZZZZ</name>
<dbReference type="SUPFAM" id="SSF52540">
    <property type="entry name" value="P-loop containing nucleoside triphosphate hydrolases"/>
    <property type="match status" value="1"/>
</dbReference>
<dbReference type="AlphaFoldDB" id="A0A381UYY7"/>
<organism evidence="7">
    <name type="scientific">marine metagenome</name>
    <dbReference type="NCBI Taxonomy" id="408172"/>
    <lineage>
        <taxon>unclassified sequences</taxon>
        <taxon>metagenomes</taxon>
        <taxon>ecological metagenomes</taxon>
    </lineage>
</organism>
<dbReference type="InterPro" id="IPR052156">
    <property type="entry name" value="BCAA_Transport_ATP-bd_LivF"/>
</dbReference>
<sequence length="217" mass="23331">VSVIKGIDFEVESEIFAVLGANGAGKTTLLATLARLIPLMGGELVFQEKVVSKLPAWETAARGLGYVPQESGVFADLTVAENLNVGGMIGTRPLAERMGEIFEWFPVLAAVSQQLAGTLSGGESRMLACGRALMQEPTLLLLDEPTTGLSPLYVDMFFEKIAEIRKSRGVSIILAEQNATKALEVADRVMVLSLGEVFLTADAQELTTEQLKKGYRI</sequence>
<dbReference type="InterPro" id="IPR003439">
    <property type="entry name" value="ABC_transporter-like_ATP-bd"/>
</dbReference>
<evidence type="ECO:0000256" key="5">
    <source>
        <dbReference type="ARBA" id="ARBA00022970"/>
    </source>
</evidence>
<dbReference type="GO" id="GO:0015658">
    <property type="term" value="F:branched-chain amino acid transmembrane transporter activity"/>
    <property type="evidence" value="ECO:0007669"/>
    <property type="project" value="TreeGrafter"/>
</dbReference>
<gene>
    <name evidence="7" type="ORF">METZ01_LOCUS86174</name>
</gene>
<dbReference type="PROSITE" id="PS50893">
    <property type="entry name" value="ABC_TRANSPORTER_2"/>
    <property type="match status" value="1"/>
</dbReference>
<dbReference type="InterPro" id="IPR003593">
    <property type="entry name" value="AAA+_ATPase"/>
</dbReference>
<dbReference type="GO" id="GO:0016887">
    <property type="term" value="F:ATP hydrolysis activity"/>
    <property type="evidence" value="ECO:0007669"/>
    <property type="project" value="InterPro"/>
</dbReference>
<keyword evidence="4" id="KW-0067">ATP-binding</keyword>
<evidence type="ECO:0000256" key="3">
    <source>
        <dbReference type="ARBA" id="ARBA00022741"/>
    </source>
</evidence>
<dbReference type="SMART" id="SM00382">
    <property type="entry name" value="AAA"/>
    <property type="match status" value="1"/>
</dbReference>
<evidence type="ECO:0000256" key="1">
    <source>
        <dbReference type="ARBA" id="ARBA00005417"/>
    </source>
</evidence>
<dbReference type="EMBL" id="UINC01007438">
    <property type="protein sequence ID" value="SVA33320.1"/>
    <property type="molecule type" value="Genomic_DNA"/>
</dbReference>
<dbReference type="Gene3D" id="3.40.50.300">
    <property type="entry name" value="P-loop containing nucleotide triphosphate hydrolases"/>
    <property type="match status" value="1"/>
</dbReference>
<evidence type="ECO:0000256" key="4">
    <source>
        <dbReference type="ARBA" id="ARBA00022840"/>
    </source>
</evidence>
<evidence type="ECO:0000256" key="2">
    <source>
        <dbReference type="ARBA" id="ARBA00022448"/>
    </source>
</evidence>
<dbReference type="GO" id="GO:0015807">
    <property type="term" value="P:L-amino acid transport"/>
    <property type="evidence" value="ECO:0007669"/>
    <property type="project" value="TreeGrafter"/>
</dbReference>
<proteinExistence type="inferred from homology"/>
<feature type="domain" description="ABC transporter" evidence="6">
    <location>
        <begin position="1"/>
        <end position="217"/>
    </location>
</feature>
<dbReference type="PANTHER" id="PTHR43820:SF7">
    <property type="entry name" value="BRANCHED-CHAIN AMINO ACID TRANSPORT ATP-BINDING PROTEIN LIVF-RELATED"/>
    <property type="match status" value="1"/>
</dbReference>
<comment type="similarity">
    <text evidence="1">Belongs to the ABC transporter superfamily.</text>
</comment>
<dbReference type="Pfam" id="PF00005">
    <property type="entry name" value="ABC_tran"/>
    <property type="match status" value="1"/>
</dbReference>
<dbReference type="InterPro" id="IPR027417">
    <property type="entry name" value="P-loop_NTPase"/>
</dbReference>
<keyword evidence="2" id="KW-0813">Transport</keyword>
<feature type="non-terminal residue" evidence="7">
    <location>
        <position position="1"/>
    </location>
</feature>
<protein>
    <recommendedName>
        <fullName evidence="6">ABC transporter domain-containing protein</fullName>
    </recommendedName>
</protein>
<dbReference type="PANTHER" id="PTHR43820">
    <property type="entry name" value="HIGH-AFFINITY BRANCHED-CHAIN AMINO ACID TRANSPORT ATP-BINDING PROTEIN LIVF"/>
    <property type="match status" value="1"/>
</dbReference>
<keyword evidence="3" id="KW-0547">Nucleotide-binding</keyword>
<accession>A0A381UYY7</accession>
<keyword evidence="5" id="KW-0029">Amino-acid transport</keyword>
<evidence type="ECO:0000259" key="6">
    <source>
        <dbReference type="PROSITE" id="PS50893"/>
    </source>
</evidence>
<reference evidence="7" key="1">
    <citation type="submission" date="2018-05" db="EMBL/GenBank/DDBJ databases">
        <authorList>
            <person name="Lanie J.A."/>
            <person name="Ng W.-L."/>
            <person name="Kazmierczak K.M."/>
            <person name="Andrzejewski T.M."/>
            <person name="Davidsen T.M."/>
            <person name="Wayne K.J."/>
            <person name="Tettelin H."/>
            <person name="Glass J.I."/>
            <person name="Rusch D."/>
            <person name="Podicherti R."/>
            <person name="Tsui H.-C.T."/>
            <person name="Winkler M.E."/>
        </authorList>
    </citation>
    <scope>NUCLEOTIDE SEQUENCE</scope>
</reference>